<evidence type="ECO:0000313" key="2">
    <source>
        <dbReference type="Proteomes" id="UP000187429"/>
    </source>
</evidence>
<organism evidence="1 2">
    <name type="scientific">Smittium culicis</name>
    <dbReference type="NCBI Taxonomy" id="133412"/>
    <lineage>
        <taxon>Eukaryota</taxon>
        <taxon>Fungi</taxon>
        <taxon>Fungi incertae sedis</taxon>
        <taxon>Zoopagomycota</taxon>
        <taxon>Kickxellomycotina</taxon>
        <taxon>Harpellomycetes</taxon>
        <taxon>Harpellales</taxon>
        <taxon>Legeriomycetaceae</taxon>
        <taxon>Smittium</taxon>
    </lineage>
</organism>
<sequence length="90" mass="10046">MGNQSGCDFPLTFPPLSCARKTPFKTITCVFNANVFTLEECRDTLLKLLLSGCKLGLTPNINSNGEYPVRAETIDRIPKRTFVSIESQFE</sequence>
<name>A0A1R1XWU9_9FUNG</name>
<proteinExistence type="predicted"/>
<dbReference type="EMBL" id="LSSM01003087">
    <property type="protein sequence ID" value="OMJ19153.1"/>
    <property type="molecule type" value="Genomic_DNA"/>
</dbReference>
<comment type="caution">
    <text evidence="1">The sequence shown here is derived from an EMBL/GenBank/DDBJ whole genome shotgun (WGS) entry which is preliminary data.</text>
</comment>
<keyword evidence="2" id="KW-1185">Reference proteome</keyword>
<accession>A0A1R1XWU9</accession>
<dbReference type="Proteomes" id="UP000187429">
    <property type="component" value="Unassembled WGS sequence"/>
</dbReference>
<reference evidence="2" key="1">
    <citation type="submission" date="2017-01" db="EMBL/GenBank/DDBJ databases">
        <authorList>
            <person name="Wang Y."/>
            <person name="White M."/>
            <person name="Kvist S."/>
            <person name="Moncalvo J.-M."/>
        </authorList>
    </citation>
    <scope>NUCLEOTIDE SEQUENCE [LARGE SCALE GENOMIC DNA]</scope>
    <source>
        <strain evidence="2">ID-206-W2</strain>
    </source>
</reference>
<protein>
    <submittedName>
        <fullName evidence="1">Uncharacterized protein</fullName>
    </submittedName>
</protein>
<gene>
    <name evidence="1" type="ORF">AYI69_g6739</name>
</gene>
<evidence type="ECO:0000313" key="1">
    <source>
        <dbReference type="EMBL" id="OMJ19153.1"/>
    </source>
</evidence>
<dbReference type="AlphaFoldDB" id="A0A1R1XWU9"/>